<dbReference type="PATRIC" id="fig|634498.28.peg.1713"/>
<dbReference type="AlphaFoldDB" id="D3DZ12"/>
<dbReference type="Proteomes" id="UP000008680">
    <property type="component" value="Chromosome"/>
</dbReference>
<dbReference type="OrthoDB" id="67121at2157"/>
<dbReference type="STRING" id="634498.mru_1712"/>
<dbReference type="PROSITE" id="PS51186">
    <property type="entry name" value="GNAT"/>
    <property type="match status" value="1"/>
</dbReference>
<dbReference type="InterPro" id="IPR000182">
    <property type="entry name" value="GNAT_dom"/>
</dbReference>
<sequence length="186" mass="22011">MNVNIKELGNDPEEIKNVQNFLFHMIKLEFGYDYVPEWHQDIVNMEDYYINPERNAFFVAYSESGEIIATIGLRAYDKNFEKFEGIYSNDTTSSIWRLFVDRRYRRCGLASKMFSVAENFAKDRDYKNIYLHTHRTLEGALQFWMKMGFIITLDEGDELETVHMEKFIQKLKISPQAGILTYAIKL</sequence>
<dbReference type="HOGENOM" id="CLU_098671_1_1_2"/>
<evidence type="ECO:0000259" key="2">
    <source>
        <dbReference type="PROSITE" id="PS51186"/>
    </source>
</evidence>
<proteinExistence type="predicted"/>
<dbReference type="InterPro" id="IPR050769">
    <property type="entry name" value="NAT_camello-type"/>
</dbReference>
<dbReference type="CDD" id="cd04301">
    <property type="entry name" value="NAT_SF"/>
    <property type="match status" value="1"/>
</dbReference>
<accession>D3DZ12</accession>
<dbReference type="eggNOG" id="arCOG00851">
    <property type="taxonomic scope" value="Archaea"/>
</dbReference>
<dbReference type="KEGG" id="mru:mru_1712"/>
<dbReference type="GeneID" id="8771376"/>
<reference evidence="3 4" key="1">
    <citation type="journal article" date="2010" name="PLoS ONE">
        <title>The genome sequence of the rumen methanogen Methanobrevibacter ruminantium reveals new possibilities for controlling ruminant methane emissions.</title>
        <authorList>
            <person name="Leahy S.C."/>
            <person name="Kelly W.J."/>
            <person name="Altermann E."/>
            <person name="Ronimus R.S."/>
            <person name="Yeoman C.J."/>
            <person name="Pacheco D.M."/>
            <person name="Li D."/>
            <person name="Kong Z."/>
            <person name="McTavish S."/>
            <person name="Sang C."/>
            <person name="Lambie S.C."/>
            <person name="Janssen P.H."/>
            <person name="Dey D."/>
            <person name="Attwood G.T."/>
        </authorList>
    </citation>
    <scope>NUCLEOTIDE SEQUENCE [LARGE SCALE GENOMIC DNA]</scope>
    <source>
        <strain evidence="4">ATCC 35063 / DSM 1093 / JCM 13430 / OCM 146 / M1</strain>
    </source>
</reference>
<organism evidence="3 4">
    <name type="scientific">Methanobrevibacter ruminantium (strain ATCC 35063 / DSM 1093 / JCM 13430 / OCM 146 / M1)</name>
    <name type="common">Methanobacterium ruminantium</name>
    <dbReference type="NCBI Taxonomy" id="634498"/>
    <lineage>
        <taxon>Archaea</taxon>
        <taxon>Methanobacteriati</taxon>
        <taxon>Methanobacteriota</taxon>
        <taxon>Methanomada group</taxon>
        <taxon>Methanobacteria</taxon>
        <taxon>Methanobacteriales</taxon>
        <taxon>Methanobacteriaceae</taxon>
        <taxon>Methanobrevibacter</taxon>
    </lineage>
</organism>
<dbReference type="SUPFAM" id="SSF55729">
    <property type="entry name" value="Acyl-CoA N-acyltransferases (Nat)"/>
    <property type="match status" value="1"/>
</dbReference>
<keyword evidence="1" id="KW-0808">Transferase</keyword>
<keyword evidence="4" id="KW-1185">Reference proteome</keyword>
<dbReference type="Gene3D" id="3.40.630.30">
    <property type="match status" value="1"/>
</dbReference>
<evidence type="ECO:0000256" key="1">
    <source>
        <dbReference type="ARBA" id="ARBA00022679"/>
    </source>
</evidence>
<dbReference type="Pfam" id="PF00583">
    <property type="entry name" value="Acetyltransf_1"/>
    <property type="match status" value="1"/>
</dbReference>
<dbReference type="RefSeq" id="WP_012956510.1">
    <property type="nucleotide sequence ID" value="NC_013790.1"/>
</dbReference>
<name>D3DZ12_METRM</name>
<gene>
    <name evidence="3" type="ordered locus">mru_1712</name>
</gene>
<dbReference type="PANTHER" id="PTHR13947:SF37">
    <property type="entry name" value="LD18367P"/>
    <property type="match status" value="1"/>
</dbReference>
<dbReference type="PANTHER" id="PTHR13947">
    <property type="entry name" value="GNAT FAMILY N-ACETYLTRANSFERASE"/>
    <property type="match status" value="1"/>
</dbReference>
<feature type="domain" description="N-acetyltransferase" evidence="2">
    <location>
        <begin position="3"/>
        <end position="169"/>
    </location>
</feature>
<dbReference type="GO" id="GO:0008080">
    <property type="term" value="F:N-acetyltransferase activity"/>
    <property type="evidence" value="ECO:0007669"/>
    <property type="project" value="InterPro"/>
</dbReference>
<evidence type="ECO:0000313" key="4">
    <source>
        <dbReference type="Proteomes" id="UP000008680"/>
    </source>
</evidence>
<dbReference type="InterPro" id="IPR016181">
    <property type="entry name" value="Acyl_CoA_acyltransferase"/>
</dbReference>
<dbReference type="EMBL" id="CP001719">
    <property type="protein sequence ID" value="ADC47562.1"/>
    <property type="molecule type" value="Genomic_DNA"/>
</dbReference>
<protein>
    <submittedName>
        <fullName evidence="3">Acetyltransferase GNAT family</fullName>
    </submittedName>
</protein>
<evidence type="ECO:0000313" key="3">
    <source>
        <dbReference type="EMBL" id="ADC47562.1"/>
    </source>
</evidence>